<protein>
    <submittedName>
        <fullName evidence="4">Uncharacterized protein</fullName>
    </submittedName>
</protein>
<feature type="region of interest" description="Disordered" evidence="3">
    <location>
        <begin position="455"/>
        <end position="542"/>
    </location>
</feature>
<organism evidence="4 5">
    <name type="scientific">Amblyomma americanum</name>
    <name type="common">Lone star tick</name>
    <dbReference type="NCBI Taxonomy" id="6943"/>
    <lineage>
        <taxon>Eukaryota</taxon>
        <taxon>Metazoa</taxon>
        <taxon>Ecdysozoa</taxon>
        <taxon>Arthropoda</taxon>
        <taxon>Chelicerata</taxon>
        <taxon>Arachnida</taxon>
        <taxon>Acari</taxon>
        <taxon>Parasitiformes</taxon>
        <taxon>Ixodida</taxon>
        <taxon>Ixodoidea</taxon>
        <taxon>Ixodidae</taxon>
        <taxon>Amblyomminae</taxon>
        <taxon>Amblyomma</taxon>
    </lineage>
</organism>
<comment type="caution">
    <text evidence="4">The sequence shown here is derived from an EMBL/GenBank/DDBJ whole genome shotgun (WGS) entry which is preliminary data.</text>
</comment>
<evidence type="ECO:0000256" key="2">
    <source>
        <dbReference type="SAM" id="Coils"/>
    </source>
</evidence>
<sequence>MDEDLHLKVLKLEKDLEQAIKIGNDFLVNNAQLEAELDDTHKRYVVRVEALQQELHSTRMKLECATETAKGLSAELDHAKDQIAKTRKECSLHQAAVKRLEATLAENEGELSHEACLAEKTKLQNQVRRLEEQLYESHQANERLRAHEASLGTSTLGESPHSSQGMREQELHLLVEELQAERADVKRERDSLFVRLDTAEDRLRATLDDLSAQKTLTQNQEDECMQLRAQLESLQMDQLDPKRRGNSLFSEVEDRRLKQEQELLSLRTRYRALEEQKQFLQEQLRQSRNQTAMILAMGSGSKADARQLRLLQESMASATAEIQRLAGALVRQSSELQTLPDDAAADGNPLAGLLKMERRRVQALEEERAVMLKSIAERQLREDRLLRETHAATRKAEAIEAQLLKAAIRKSSEEQASSTDVQGKREVHEHLGIVEKKPPVLREVTPVQANVQAATVNTTDSASSAGSLPEDSAQNMGTKESKTVRTKVTFEEDNARENAELTSDAAGSTKRGPKLRGTLLKPKVQLPNPGKVVAEVPECKQQ</sequence>
<evidence type="ECO:0000256" key="3">
    <source>
        <dbReference type="SAM" id="MobiDB-lite"/>
    </source>
</evidence>
<feature type="coiled-coil region" evidence="2">
    <location>
        <begin position="168"/>
        <end position="328"/>
    </location>
</feature>
<reference evidence="4 5" key="1">
    <citation type="journal article" date="2023" name="Arcadia Sci">
        <title>De novo assembly of a long-read Amblyomma americanum tick genome.</title>
        <authorList>
            <person name="Chou S."/>
            <person name="Poskanzer K.E."/>
            <person name="Rollins M."/>
            <person name="Thuy-Boun P.S."/>
        </authorList>
    </citation>
    <scope>NUCLEOTIDE SEQUENCE [LARGE SCALE GENOMIC DNA]</scope>
    <source>
        <strain evidence="4">F_SG_1</strain>
        <tissue evidence="4">Salivary glands</tissue>
    </source>
</reference>
<keyword evidence="1 2" id="KW-0175">Coiled coil</keyword>
<evidence type="ECO:0000313" key="5">
    <source>
        <dbReference type="Proteomes" id="UP001321473"/>
    </source>
</evidence>
<feature type="compositionally biased region" description="Polar residues" evidence="3">
    <location>
        <begin position="455"/>
        <end position="478"/>
    </location>
</feature>
<feature type="coiled-coil region" evidence="2">
    <location>
        <begin position="48"/>
        <end position="140"/>
    </location>
</feature>
<keyword evidence="5" id="KW-1185">Reference proteome</keyword>
<accession>A0AAQ4EI14</accession>
<dbReference type="InterPro" id="IPR051149">
    <property type="entry name" value="Spindly/BICDR_Dynein_Adapter"/>
</dbReference>
<evidence type="ECO:0000256" key="1">
    <source>
        <dbReference type="ARBA" id="ARBA00023054"/>
    </source>
</evidence>
<dbReference type="EMBL" id="JARKHS020015397">
    <property type="protein sequence ID" value="KAK8774445.1"/>
    <property type="molecule type" value="Genomic_DNA"/>
</dbReference>
<dbReference type="Proteomes" id="UP001321473">
    <property type="component" value="Unassembled WGS sequence"/>
</dbReference>
<dbReference type="PANTHER" id="PTHR32123">
    <property type="entry name" value="BICD FAMILY-LIKE CARGO ADAPTER"/>
    <property type="match status" value="1"/>
</dbReference>
<proteinExistence type="predicted"/>
<dbReference type="PANTHER" id="PTHR32123:SF9">
    <property type="entry name" value="PROTEIN SPINDLY"/>
    <property type="match status" value="1"/>
</dbReference>
<gene>
    <name evidence="4" type="ORF">V5799_011028</name>
</gene>
<name>A0AAQ4EI14_AMBAM</name>
<dbReference type="AlphaFoldDB" id="A0AAQ4EI14"/>
<feature type="compositionally biased region" description="Basic and acidic residues" evidence="3">
    <location>
        <begin position="479"/>
        <end position="499"/>
    </location>
</feature>
<evidence type="ECO:0000313" key="4">
    <source>
        <dbReference type="EMBL" id="KAK8774445.1"/>
    </source>
</evidence>